<evidence type="ECO:0000259" key="10">
    <source>
        <dbReference type="PROSITE" id="PS51162"/>
    </source>
</evidence>
<organism evidence="12 13">
    <name type="scientific">Stichopus japonicus</name>
    <name type="common">Sea cucumber</name>
    <dbReference type="NCBI Taxonomy" id="307972"/>
    <lineage>
        <taxon>Eukaryota</taxon>
        <taxon>Metazoa</taxon>
        <taxon>Echinodermata</taxon>
        <taxon>Eleutherozoa</taxon>
        <taxon>Echinozoa</taxon>
        <taxon>Holothuroidea</taxon>
        <taxon>Aspidochirotacea</taxon>
        <taxon>Aspidochirotida</taxon>
        <taxon>Stichopodidae</taxon>
        <taxon>Apostichopus</taxon>
    </lineage>
</organism>
<evidence type="ECO:0000256" key="9">
    <source>
        <dbReference type="SAM" id="SignalP"/>
    </source>
</evidence>
<evidence type="ECO:0000313" key="12">
    <source>
        <dbReference type="EMBL" id="PIK37424.1"/>
    </source>
</evidence>
<keyword evidence="3 9" id="KW-0732">Signal</keyword>
<dbReference type="PROSITE" id="PS00484">
    <property type="entry name" value="THYROGLOBULIN_1_1"/>
    <property type="match status" value="2"/>
</dbReference>
<dbReference type="GO" id="GO:0005509">
    <property type="term" value="F:calcium ion binding"/>
    <property type="evidence" value="ECO:0007669"/>
    <property type="project" value="InterPro"/>
</dbReference>
<evidence type="ECO:0000256" key="7">
    <source>
        <dbReference type="ARBA" id="ARBA00023180"/>
    </source>
</evidence>
<keyword evidence="7" id="KW-0325">Glycoprotein</keyword>
<keyword evidence="6 8" id="KW-1015">Disulfide bond</keyword>
<dbReference type="InterPro" id="IPR000716">
    <property type="entry name" value="Thyroglobulin_1"/>
</dbReference>
<dbReference type="PANTHER" id="PTHR12352">
    <property type="entry name" value="SECRETED MODULAR CALCIUM-BINDING PROTEIN"/>
    <property type="match status" value="1"/>
</dbReference>
<evidence type="ECO:0000259" key="11">
    <source>
        <dbReference type="PROSITE" id="PS51465"/>
    </source>
</evidence>
<dbReference type="InterPro" id="IPR018247">
    <property type="entry name" value="EF_Hand_1_Ca_BS"/>
</dbReference>
<dbReference type="InterPro" id="IPR019577">
    <property type="entry name" value="SPARC/Testican_Ca-bd-dom"/>
</dbReference>
<dbReference type="Gene3D" id="3.30.60.30">
    <property type="match status" value="1"/>
</dbReference>
<dbReference type="GO" id="GO:0008201">
    <property type="term" value="F:heparin binding"/>
    <property type="evidence" value="ECO:0007669"/>
    <property type="project" value="TreeGrafter"/>
</dbReference>
<dbReference type="AlphaFoldDB" id="A0A2G8JNT2"/>
<dbReference type="Proteomes" id="UP000230750">
    <property type="component" value="Unassembled WGS sequence"/>
</dbReference>
<dbReference type="FunFam" id="4.10.800.10:FF:000004">
    <property type="entry name" value="SPARC-related modular calcium-binding protein 1"/>
    <property type="match status" value="2"/>
</dbReference>
<dbReference type="Gene3D" id="1.10.238.10">
    <property type="entry name" value="EF-hand"/>
    <property type="match status" value="2"/>
</dbReference>
<feature type="non-terminal residue" evidence="12">
    <location>
        <position position="1"/>
    </location>
</feature>
<feature type="domain" description="Thyroglobulin type-1" evidence="10">
    <location>
        <begin position="326"/>
        <end position="393"/>
    </location>
</feature>
<name>A0A2G8JNT2_STIJA</name>
<dbReference type="GO" id="GO:0030198">
    <property type="term" value="P:extracellular matrix organization"/>
    <property type="evidence" value="ECO:0007669"/>
    <property type="project" value="TreeGrafter"/>
</dbReference>
<dbReference type="InterPro" id="IPR011992">
    <property type="entry name" value="EF-hand-dom_pair"/>
</dbReference>
<comment type="caution">
    <text evidence="8">Lacks conserved residue(s) required for the propagation of feature annotation.</text>
</comment>
<feature type="disulfide bond" evidence="8">
    <location>
        <begin position="127"/>
        <end position="134"/>
    </location>
</feature>
<evidence type="ECO:0000256" key="2">
    <source>
        <dbReference type="ARBA" id="ARBA00022525"/>
    </source>
</evidence>
<gene>
    <name evidence="12" type="ORF">BSL78_25736</name>
</gene>
<reference evidence="12 13" key="1">
    <citation type="journal article" date="2017" name="PLoS Biol.">
        <title>The sea cucumber genome provides insights into morphological evolution and visceral regeneration.</title>
        <authorList>
            <person name="Zhang X."/>
            <person name="Sun L."/>
            <person name="Yuan J."/>
            <person name="Sun Y."/>
            <person name="Gao Y."/>
            <person name="Zhang L."/>
            <person name="Li S."/>
            <person name="Dai H."/>
            <person name="Hamel J.F."/>
            <person name="Liu C."/>
            <person name="Yu Y."/>
            <person name="Liu S."/>
            <person name="Lin W."/>
            <person name="Guo K."/>
            <person name="Jin S."/>
            <person name="Xu P."/>
            <person name="Storey K.B."/>
            <person name="Huan P."/>
            <person name="Zhang T."/>
            <person name="Zhou Y."/>
            <person name="Zhang J."/>
            <person name="Lin C."/>
            <person name="Li X."/>
            <person name="Xing L."/>
            <person name="Huo D."/>
            <person name="Sun M."/>
            <person name="Wang L."/>
            <person name="Mercier A."/>
            <person name="Li F."/>
            <person name="Yang H."/>
            <person name="Xiang J."/>
        </authorList>
    </citation>
    <scope>NUCLEOTIDE SEQUENCE [LARGE SCALE GENOMIC DNA]</scope>
    <source>
        <strain evidence="12">Shaxun</strain>
        <tissue evidence="12">Muscle</tissue>
    </source>
</reference>
<feature type="disulfide bond" evidence="8">
    <location>
        <begin position="136"/>
        <end position="156"/>
    </location>
</feature>
<dbReference type="CDD" id="cd00104">
    <property type="entry name" value="KAZAL_FS"/>
    <property type="match status" value="1"/>
</dbReference>
<dbReference type="Pfam" id="PF10591">
    <property type="entry name" value="SPARC_Ca_bdg"/>
    <property type="match status" value="2"/>
</dbReference>
<dbReference type="PROSITE" id="PS00018">
    <property type="entry name" value="EF_HAND_1"/>
    <property type="match status" value="2"/>
</dbReference>
<dbReference type="PROSITE" id="PS51465">
    <property type="entry name" value="KAZAL_2"/>
    <property type="match status" value="1"/>
</dbReference>
<feature type="signal peptide" evidence="9">
    <location>
        <begin position="1"/>
        <end position="26"/>
    </location>
</feature>
<sequence>WPRTLRDACQVAICLVFLFQVVQSSADSLPISPDSTNDPRCLKDCSNARQKTLCGTDDRTYSSNCELKRVKACLGRKTKIKHKGPCVAELSKCEIEKASAQEQMDASSSNVYVAQCNDDGTYSAIQCHFSFGWCWCVNDEGKPLPRTAVRHQRPTCDAEPADVVRPDQNVVPTQAKAPKGGCDQAERRKFNENLRQTFRDDYERSVAGFDNSEGTDGQSADIERKAMERKFAEFDLNRDTFLQKKELATMRRLMRKLIKPKVCVKSFTEHCDLDYDEMIAESEWMFCLGGVDSEEEATGDSASSREAGLPVLVTRQVPREQPGTVVLSCSVEFQRATAEATRDTGVFIPQCEEDGSYMPVQCHDEAEYCWCAYVDTGRPIPGSSSRRPFKADCDPTATFRTPTARREFKDCPDNNKARFLSKLIDAIYSLNEGNAQSDRQGQPTEESMQVIHAVLWEFNEVDINQNGILETTELDVFSDFVKTVRANNKCKRNFLAYCDSNEDDVISQREWLQCFEVDGGRPFDIKKDPPNMPQEENAWT</sequence>
<dbReference type="InterPro" id="IPR036058">
    <property type="entry name" value="Kazal_dom_sf"/>
</dbReference>
<comment type="subcellular location">
    <subcellularLocation>
        <location evidence="1">Secreted</location>
    </subcellularLocation>
</comment>
<feature type="domain" description="Kazal-like" evidence="11">
    <location>
        <begin position="35"/>
        <end position="88"/>
    </location>
</feature>
<dbReference type="PROSITE" id="PS51162">
    <property type="entry name" value="THYROGLOBULIN_1_2"/>
    <property type="match status" value="2"/>
</dbReference>
<feature type="chain" id="PRO_5013580467" description="SPARC-related modular calcium-binding protein 1" evidence="9">
    <location>
        <begin position="27"/>
        <end position="540"/>
    </location>
</feature>
<feature type="disulfide bond" evidence="8">
    <location>
        <begin position="362"/>
        <end position="369"/>
    </location>
</feature>
<dbReference type="Pfam" id="PF00086">
    <property type="entry name" value="Thyroglobulin_1"/>
    <property type="match status" value="2"/>
</dbReference>
<keyword evidence="4" id="KW-0677">Repeat</keyword>
<dbReference type="SUPFAM" id="SSF57610">
    <property type="entry name" value="Thyroglobulin type-1 domain"/>
    <property type="match status" value="2"/>
</dbReference>
<dbReference type="GO" id="GO:0005604">
    <property type="term" value="C:basement membrane"/>
    <property type="evidence" value="ECO:0007669"/>
    <property type="project" value="TreeGrafter"/>
</dbReference>
<evidence type="ECO:0000256" key="8">
    <source>
        <dbReference type="PROSITE-ProRule" id="PRU00500"/>
    </source>
</evidence>
<dbReference type="STRING" id="307972.A0A2G8JNT2"/>
<dbReference type="SUPFAM" id="SSF47473">
    <property type="entry name" value="EF-hand"/>
    <property type="match status" value="2"/>
</dbReference>
<evidence type="ECO:0000313" key="13">
    <source>
        <dbReference type="Proteomes" id="UP000230750"/>
    </source>
</evidence>
<proteinExistence type="predicted"/>
<protein>
    <recommendedName>
        <fullName evidence="14">SPARC-related modular calcium-binding protein 1</fullName>
    </recommendedName>
</protein>
<evidence type="ECO:0000256" key="3">
    <source>
        <dbReference type="ARBA" id="ARBA00022729"/>
    </source>
</evidence>
<evidence type="ECO:0000256" key="4">
    <source>
        <dbReference type="ARBA" id="ARBA00022737"/>
    </source>
</evidence>
<dbReference type="InterPro" id="IPR002350">
    <property type="entry name" value="Kazal_dom"/>
</dbReference>
<comment type="caution">
    <text evidence="12">The sequence shown here is derived from an EMBL/GenBank/DDBJ whole genome shotgun (WGS) entry which is preliminary data.</text>
</comment>
<dbReference type="PANTHER" id="PTHR12352:SF30">
    <property type="entry name" value="FI05255P"/>
    <property type="match status" value="1"/>
</dbReference>
<dbReference type="OrthoDB" id="5986054at2759"/>
<evidence type="ECO:0000256" key="6">
    <source>
        <dbReference type="ARBA" id="ARBA00023157"/>
    </source>
</evidence>
<feature type="domain" description="Thyroglobulin type-1" evidence="10">
    <location>
        <begin position="90"/>
        <end position="156"/>
    </location>
</feature>
<dbReference type="SMART" id="SM00211">
    <property type="entry name" value="TY"/>
    <property type="match status" value="2"/>
</dbReference>
<keyword evidence="2" id="KW-0964">Secreted</keyword>
<evidence type="ECO:0000256" key="5">
    <source>
        <dbReference type="ARBA" id="ARBA00022837"/>
    </source>
</evidence>
<dbReference type="EMBL" id="MRZV01001506">
    <property type="protein sequence ID" value="PIK37424.1"/>
    <property type="molecule type" value="Genomic_DNA"/>
</dbReference>
<dbReference type="Gene3D" id="4.10.800.10">
    <property type="entry name" value="Thyroglobulin type-1"/>
    <property type="match status" value="2"/>
</dbReference>
<dbReference type="SUPFAM" id="SSF100895">
    <property type="entry name" value="Kazal-type serine protease inhibitors"/>
    <property type="match status" value="1"/>
</dbReference>
<evidence type="ECO:0008006" key="14">
    <source>
        <dbReference type="Google" id="ProtNLM"/>
    </source>
</evidence>
<evidence type="ECO:0000256" key="1">
    <source>
        <dbReference type="ARBA" id="ARBA00004613"/>
    </source>
</evidence>
<dbReference type="CDD" id="cd00191">
    <property type="entry name" value="TY"/>
    <property type="match status" value="2"/>
</dbReference>
<dbReference type="GO" id="GO:0005615">
    <property type="term" value="C:extracellular space"/>
    <property type="evidence" value="ECO:0007669"/>
    <property type="project" value="TreeGrafter"/>
</dbReference>
<keyword evidence="13" id="KW-1185">Reference proteome</keyword>
<keyword evidence="5" id="KW-0106">Calcium</keyword>
<dbReference type="InterPro" id="IPR051950">
    <property type="entry name" value="Dev_reg/Prot_inhib"/>
</dbReference>
<dbReference type="SMART" id="SM00280">
    <property type="entry name" value="KAZAL"/>
    <property type="match status" value="1"/>
</dbReference>
<dbReference type="Pfam" id="PF07648">
    <property type="entry name" value="Kazal_2"/>
    <property type="match status" value="1"/>
</dbReference>
<accession>A0A2G8JNT2</accession>
<dbReference type="InterPro" id="IPR036857">
    <property type="entry name" value="Thyroglobulin_1_sf"/>
</dbReference>
<dbReference type="GO" id="GO:0050840">
    <property type="term" value="F:extracellular matrix binding"/>
    <property type="evidence" value="ECO:0007669"/>
    <property type="project" value="TreeGrafter"/>
</dbReference>